<dbReference type="EMBL" id="JACHNF010000001">
    <property type="protein sequence ID" value="MBB5979327.1"/>
    <property type="molecule type" value="Genomic_DNA"/>
</dbReference>
<dbReference type="FunFam" id="3.20.20.60:FF:000003">
    <property type="entry name" value="3-methyl-2-oxobutanoate hydroxymethyltransferase"/>
    <property type="match status" value="1"/>
</dbReference>
<feature type="compositionally biased region" description="Basic and acidic residues" evidence="8">
    <location>
        <begin position="28"/>
        <end position="48"/>
    </location>
</feature>
<keyword evidence="4 7" id="KW-0566">Pantothenate biosynthesis</keyword>
<feature type="compositionally biased region" description="Polar residues" evidence="8">
    <location>
        <begin position="336"/>
        <end position="348"/>
    </location>
</feature>
<dbReference type="InterPro" id="IPR003700">
    <property type="entry name" value="Pantoate_hydroxy_MeTrfase"/>
</dbReference>
<feature type="compositionally biased region" description="Gly residues" evidence="8">
    <location>
        <begin position="138"/>
        <end position="151"/>
    </location>
</feature>
<keyword evidence="7" id="KW-0479">Metal-binding</keyword>
<evidence type="ECO:0000256" key="1">
    <source>
        <dbReference type="ARBA" id="ARBA00005033"/>
    </source>
</evidence>
<dbReference type="PANTHER" id="PTHR20881:SF0">
    <property type="entry name" value="3-METHYL-2-OXOBUTANOATE HYDROXYMETHYLTRANSFERASE"/>
    <property type="match status" value="1"/>
</dbReference>
<feature type="region of interest" description="Disordered" evidence="8">
    <location>
        <begin position="1"/>
        <end position="410"/>
    </location>
</feature>
<feature type="compositionally biased region" description="Pro residues" evidence="8">
    <location>
        <begin position="208"/>
        <end position="226"/>
    </location>
</feature>
<dbReference type="NCBIfam" id="NF001452">
    <property type="entry name" value="PRK00311.1"/>
    <property type="match status" value="1"/>
</dbReference>
<sequence length="675" mass="69939">MVDNFLSAGTQGDDEELPSPYGTGPKNRATEEHRRSDHDGDTWRDRGSDLGLDPSPSLPNAPRMYERGPVPQQPYVPKPPFLPSAPPPPQQQQPRAPEQPEYYGDPGQQGYPEQNPFRSSPSAPGQPPQGRPSPFGPGSSGSNGVPGGRAGGPPSQHNPPPNSPQSNQPSRPPAPPQSPAQSQSHSSNGLSHRPPQPSNGNSNWSSPAPQPSTPPPAPPAQPPASQPPSSHSPSSHSPAQPPSQSNGLPPGSGSNGSAYGSSNGLAYGSSNGLSNGLPPGSGSNGLSNGLAPQQPNPHPSTPSDPSAEYEGSAPVAEGDARPRPVGARRRAGVQQDAPSQVPSEQFSSHRAARRAQAAGDAAPGTDGLSAETTHPTDAGQAADAVQSDSAGQSAGAGLSGGVGQAGDAVKRPRRYRVHHLRDFKNRGEKWAMLTAYDQYTAEIFDQAGIPVLLVGDSAANNVYGHETTLRVTVDELIPLARAVAGAVERALVVADLPFGSYQASPEQAFHTAVRFMKEAGVHAVKLEGGRNMVPMVEKLTQSGIPVMAHIGFTPQSEHSIGGYRVQGRGDQAATLIDDAVALAKAGAFSVVLEMVPGDVAAEITKRVPIPTIGIGAGRDTDAQVLVWQDMAGLRSGAMPRFVKQYADLRGILTSAAATYAAEVASGVFPADEHTF</sequence>
<feature type="binding site" evidence="7">
    <location>
        <position position="456"/>
    </location>
    <ligand>
        <name>Mg(2+)</name>
        <dbReference type="ChEBI" id="CHEBI:18420"/>
    </ligand>
</feature>
<reference evidence="9 10" key="1">
    <citation type="submission" date="2020-08" db="EMBL/GenBank/DDBJ databases">
        <title>Sequencing the genomes of 1000 actinobacteria strains.</title>
        <authorList>
            <person name="Klenk H.-P."/>
        </authorList>
    </citation>
    <scope>NUCLEOTIDE SEQUENCE [LARGE SCALE GENOMIC DNA]</scope>
    <source>
        <strain evidence="9 10">DSM 17294</strain>
    </source>
</reference>
<gene>
    <name evidence="7" type="primary">panB</name>
    <name evidence="9" type="ORF">HDA44_002668</name>
</gene>
<keyword evidence="10" id="KW-1185">Reference proteome</keyword>
<evidence type="ECO:0000256" key="2">
    <source>
        <dbReference type="ARBA" id="ARBA00008676"/>
    </source>
</evidence>
<dbReference type="EC" id="2.1.2.11" evidence="7"/>
<name>A0A841DSL9_9ACTN</name>
<feature type="binding site" evidence="7">
    <location>
        <begin position="456"/>
        <end position="457"/>
    </location>
    <ligand>
        <name>3-methyl-2-oxobutanoate</name>
        <dbReference type="ChEBI" id="CHEBI:11851"/>
    </ligand>
</feature>
<evidence type="ECO:0000256" key="7">
    <source>
        <dbReference type="HAMAP-Rule" id="MF_00156"/>
    </source>
</evidence>
<dbReference type="Pfam" id="PF02548">
    <property type="entry name" value="Pantoate_transf"/>
    <property type="match status" value="1"/>
</dbReference>
<dbReference type="Proteomes" id="UP000558997">
    <property type="component" value="Unassembled WGS sequence"/>
</dbReference>
<feature type="compositionally biased region" description="Low complexity" evidence="8">
    <location>
        <begin position="377"/>
        <end position="396"/>
    </location>
</feature>
<comment type="catalytic activity">
    <reaction evidence="7">
        <text>(6R)-5,10-methylene-5,6,7,8-tetrahydrofolate + 3-methyl-2-oxobutanoate + H2O = 2-dehydropantoate + (6S)-5,6,7,8-tetrahydrofolate</text>
        <dbReference type="Rhea" id="RHEA:11824"/>
        <dbReference type="ChEBI" id="CHEBI:11561"/>
        <dbReference type="ChEBI" id="CHEBI:11851"/>
        <dbReference type="ChEBI" id="CHEBI:15377"/>
        <dbReference type="ChEBI" id="CHEBI:15636"/>
        <dbReference type="ChEBI" id="CHEBI:57453"/>
        <dbReference type="EC" id="2.1.2.11"/>
    </reaction>
</comment>
<dbReference type="Gene3D" id="3.20.20.60">
    <property type="entry name" value="Phosphoenolpyruvate-binding domains"/>
    <property type="match status" value="1"/>
</dbReference>
<comment type="caution">
    <text evidence="9">The sequence shown here is derived from an EMBL/GenBank/DDBJ whole genome shotgun (WGS) entry which is preliminary data.</text>
</comment>
<evidence type="ECO:0000256" key="3">
    <source>
        <dbReference type="ARBA" id="ARBA00011424"/>
    </source>
</evidence>
<dbReference type="NCBIfam" id="TIGR00222">
    <property type="entry name" value="panB"/>
    <property type="match status" value="1"/>
</dbReference>
<evidence type="ECO:0000256" key="5">
    <source>
        <dbReference type="ARBA" id="ARBA00022679"/>
    </source>
</evidence>
<dbReference type="GO" id="GO:0000287">
    <property type="term" value="F:magnesium ion binding"/>
    <property type="evidence" value="ECO:0007669"/>
    <property type="project" value="TreeGrafter"/>
</dbReference>
<comment type="function">
    <text evidence="6 7">Catalyzes the reversible reaction in which hydroxymethyl group from 5,10-methylenetetrahydrofolate is transferred onto alpha-ketoisovalerate to form ketopantoate.</text>
</comment>
<dbReference type="GO" id="GO:0008168">
    <property type="term" value="F:methyltransferase activity"/>
    <property type="evidence" value="ECO:0007669"/>
    <property type="project" value="UniProtKB-KW"/>
</dbReference>
<feature type="binding site" evidence="7">
    <location>
        <position position="495"/>
    </location>
    <ligand>
        <name>Mg(2+)</name>
        <dbReference type="ChEBI" id="CHEBI:18420"/>
    </ligand>
</feature>
<feature type="binding site" evidence="7">
    <location>
        <position position="527"/>
    </location>
    <ligand>
        <name>Mg(2+)</name>
        <dbReference type="ChEBI" id="CHEBI:18420"/>
    </ligand>
</feature>
<keyword evidence="7" id="KW-0963">Cytoplasm</keyword>
<feature type="binding site" evidence="7">
    <location>
        <position position="525"/>
    </location>
    <ligand>
        <name>3-methyl-2-oxobutanoate</name>
        <dbReference type="ChEBI" id="CHEBI:11851"/>
    </ligand>
</feature>
<evidence type="ECO:0000256" key="4">
    <source>
        <dbReference type="ARBA" id="ARBA00022655"/>
    </source>
</evidence>
<protein>
    <recommendedName>
        <fullName evidence="7">3-methyl-2-oxobutanoate hydroxymethyltransferase</fullName>
        <ecNumber evidence="7">2.1.2.11</ecNumber>
    </recommendedName>
    <alternativeName>
        <fullName evidence="7">Ketopantoate hydroxymethyltransferase</fullName>
        <shortName evidence="7">KPHMT</shortName>
    </alternativeName>
</protein>
<evidence type="ECO:0000313" key="9">
    <source>
        <dbReference type="EMBL" id="MBB5979327.1"/>
    </source>
</evidence>
<feature type="active site" description="Proton acceptor" evidence="7">
    <location>
        <position position="593"/>
    </location>
</feature>
<dbReference type="RefSeq" id="WP_238352438.1">
    <property type="nucleotide sequence ID" value="NZ_BAAAVN010000001.1"/>
</dbReference>
<dbReference type="HAMAP" id="MF_00156">
    <property type="entry name" value="PanB"/>
    <property type="match status" value="1"/>
</dbReference>
<dbReference type="CDD" id="cd06557">
    <property type="entry name" value="KPHMT-like"/>
    <property type="match status" value="1"/>
</dbReference>
<dbReference type="AlphaFoldDB" id="A0A841DSL9"/>
<feature type="binding site" evidence="7">
    <location>
        <position position="495"/>
    </location>
    <ligand>
        <name>3-methyl-2-oxobutanoate</name>
        <dbReference type="ChEBI" id="CHEBI:11851"/>
    </ligand>
</feature>
<evidence type="ECO:0000313" key="10">
    <source>
        <dbReference type="Proteomes" id="UP000558997"/>
    </source>
</evidence>
<feature type="compositionally biased region" description="Pro residues" evidence="8">
    <location>
        <begin position="124"/>
        <end position="135"/>
    </location>
</feature>
<dbReference type="UniPathway" id="UPA00028">
    <property type="reaction ID" value="UER00003"/>
</dbReference>
<organism evidence="9 10">
    <name type="scientific">Kribbella solani</name>
    <dbReference type="NCBI Taxonomy" id="236067"/>
    <lineage>
        <taxon>Bacteria</taxon>
        <taxon>Bacillati</taxon>
        <taxon>Actinomycetota</taxon>
        <taxon>Actinomycetes</taxon>
        <taxon>Propionibacteriales</taxon>
        <taxon>Kribbellaceae</taxon>
        <taxon>Kribbella</taxon>
    </lineage>
</organism>
<dbReference type="GO" id="GO:0005737">
    <property type="term" value="C:cytoplasm"/>
    <property type="evidence" value="ECO:0007669"/>
    <property type="project" value="UniProtKB-SubCell"/>
</dbReference>
<dbReference type="SUPFAM" id="SSF51621">
    <property type="entry name" value="Phosphoenolpyruvate/pyruvate domain"/>
    <property type="match status" value="1"/>
</dbReference>
<dbReference type="InterPro" id="IPR015813">
    <property type="entry name" value="Pyrv/PenolPyrv_kinase-like_dom"/>
</dbReference>
<feature type="compositionally biased region" description="Pro residues" evidence="8">
    <location>
        <begin position="71"/>
        <end position="91"/>
    </location>
</feature>
<evidence type="ECO:0000256" key="6">
    <source>
        <dbReference type="ARBA" id="ARBA00056497"/>
    </source>
</evidence>
<comment type="subunit">
    <text evidence="3 7">Homodecamer; pentamer of dimers.</text>
</comment>
<dbReference type="GO" id="GO:0032259">
    <property type="term" value="P:methylation"/>
    <property type="evidence" value="ECO:0007669"/>
    <property type="project" value="UniProtKB-KW"/>
</dbReference>
<dbReference type="GO" id="GO:0003864">
    <property type="term" value="F:3-methyl-2-oxobutanoate hydroxymethyltransferase activity"/>
    <property type="evidence" value="ECO:0007669"/>
    <property type="project" value="UniProtKB-UniRule"/>
</dbReference>
<keyword evidence="9" id="KW-0489">Methyltransferase</keyword>
<keyword evidence="7" id="KW-0460">Magnesium</keyword>
<accession>A0A841DSL9</accession>
<dbReference type="PANTHER" id="PTHR20881">
    <property type="entry name" value="3-METHYL-2-OXOBUTANOATE HYDROXYMETHYLTRANSFERASE"/>
    <property type="match status" value="1"/>
</dbReference>
<keyword evidence="5 7" id="KW-0808">Transferase</keyword>
<comment type="pathway">
    <text evidence="1 7">Cofactor biosynthesis; (R)-pantothenate biosynthesis; (R)-pantoate from 3-methyl-2-oxobutanoate: step 1/2.</text>
</comment>
<dbReference type="InterPro" id="IPR040442">
    <property type="entry name" value="Pyrv_kinase-like_dom_sf"/>
</dbReference>
<comment type="similarity">
    <text evidence="2 7">Belongs to the PanB family.</text>
</comment>
<dbReference type="GO" id="GO:0015940">
    <property type="term" value="P:pantothenate biosynthetic process"/>
    <property type="evidence" value="ECO:0007669"/>
    <property type="project" value="UniProtKB-UniRule"/>
</dbReference>
<evidence type="ECO:0000256" key="8">
    <source>
        <dbReference type="SAM" id="MobiDB-lite"/>
    </source>
</evidence>
<comment type="cofactor">
    <cofactor evidence="7">
        <name>Mg(2+)</name>
        <dbReference type="ChEBI" id="CHEBI:18420"/>
    </cofactor>
    <text evidence="7">Binds 1 Mg(2+) ion per subunit.</text>
</comment>
<comment type="subcellular location">
    <subcellularLocation>
        <location evidence="7">Cytoplasm</location>
    </subcellularLocation>
</comment>
<feature type="compositionally biased region" description="Low complexity" evidence="8">
    <location>
        <begin position="227"/>
        <end position="292"/>
    </location>
</feature>
<feature type="compositionally biased region" description="Low complexity" evidence="8">
    <location>
        <begin position="179"/>
        <end position="188"/>
    </location>
</feature>
<proteinExistence type="inferred from homology"/>